<dbReference type="AlphaFoldDB" id="A0A9P4IT72"/>
<feature type="chain" id="PRO_5040429534" evidence="1">
    <location>
        <begin position="22"/>
        <end position="173"/>
    </location>
</feature>
<protein>
    <submittedName>
        <fullName evidence="2">Uncharacterized protein</fullName>
    </submittedName>
</protein>
<proteinExistence type="predicted"/>
<organism evidence="2 3">
    <name type="scientific">Rhizodiscina lignyota</name>
    <dbReference type="NCBI Taxonomy" id="1504668"/>
    <lineage>
        <taxon>Eukaryota</taxon>
        <taxon>Fungi</taxon>
        <taxon>Dikarya</taxon>
        <taxon>Ascomycota</taxon>
        <taxon>Pezizomycotina</taxon>
        <taxon>Dothideomycetes</taxon>
        <taxon>Pleosporomycetidae</taxon>
        <taxon>Aulographales</taxon>
        <taxon>Rhizodiscinaceae</taxon>
        <taxon>Rhizodiscina</taxon>
    </lineage>
</organism>
<keyword evidence="1" id="KW-0732">Signal</keyword>
<evidence type="ECO:0000313" key="2">
    <source>
        <dbReference type="EMBL" id="KAF2103816.1"/>
    </source>
</evidence>
<name>A0A9P4IT72_9PEZI</name>
<comment type="caution">
    <text evidence="2">The sequence shown here is derived from an EMBL/GenBank/DDBJ whole genome shotgun (WGS) entry which is preliminary data.</text>
</comment>
<feature type="signal peptide" evidence="1">
    <location>
        <begin position="1"/>
        <end position="21"/>
    </location>
</feature>
<dbReference type="EMBL" id="ML978121">
    <property type="protein sequence ID" value="KAF2103816.1"/>
    <property type="molecule type" value="Genomic_DNA"/>
</dbReference>
<reference evidence="2" key="1">
    <citation type="journal article" date="2020" name="Stud. Mycol.">
        <title>101 Dothideomycetes genomes: a test case for predicting lifestyles and emergence of pathogens.</title>
        <authorList>
            <person name="Haridas S."/>
            <person name="Albert R."/>
            <person name="Binder M."/>
            <person name="Bloem J."/>
            <person name="Labutti K."/>
            <person name="Salamov A."/>
            <person name="Andreopoulos B."/>
            <person name="Baker S."/>
            <person name="Barry K."/>
            <person name="Bills G."/>
            <person name="Bluhm B."/>
            <person name="Cannon C."/>
            <person name="Castanera R."/>
            <person name="Culley D."/>
            <person name="Daum C."/>
            <person name="Ezra D."/>
            <person name="Gonzalez J."/>
            <person name="Henrissat B."/>
            <person name="Kuo A."/>
            <person name="Liang C."/>
            <person name="Lipzen A."/>
            <person name="Lutzoni F."/>
            <person name="Magnuson J."/>
            <person name="Mondo S."/>
            <person name="Nolan M."/>
            <person name="Ohm R."/>
            <person name="Pangilinan J."/>
            <person name="Park H.-J."/>
            <person name="Ramirez L."/>
            <person name="Alfaro M."/>
            <person name="Sun H."/>
            <person name="Tritt A."/>
            <person name="Yoshinaga Y."/>
            <person name="Zwiers L.-H."/>
            <person name="Turgeon B."/>
            <person name="Goodwin S."/>
            <person name="Spatafora J."/>
            <person name="Crous P."/>
            <person name="Grigoriev I."/>
        </authorList>
    </citation>
    <scope>NUCLEOTIDE SEQUENCE</scope>
    <source>
        <strain evidence="2">CBS 133067</strain>
    </source>
</reference>
<evidence type="ECO:0000313" key="3">
    <source>
        <dbReference type="Proteomes" id="UP000799772"/>
    </source>
</evidence>
<sequence>MFSSIKQVALLALGLSAVSMAAPAVEDRSRGSSISNPDKILFNVTSVAEASSSVEVPIGGNVVLQENVTAIAVASVIVEQVGRATCTISTAEAESDVTDTILVGWEKVFSTTTSASSFVQSISCTYCEGDRRGHRGSHEWKPKHDRHGENWSGWYKGWSNGWGSRKGGSWGGW</sequence>
<accession>A0A9P4IT72</accession>
<evidence type="ECO:0000256" key="1">
    <source>
        <dbReference type="SAM" id="SignalP"/>
    </source>
</evidence>
<gene>
    <name evidence="2" type="ORF">NA57DRAFT_70025</name>
</gene>
<keyword evidence="3" id="KW-1185">Reference proteome</keyword>
<dbReference type="Proteomes" id="UP000799772">
    <property type="component" value="Unassembled WGS sequence"/>
</dbReference>